<protein>
    <submittedName>
        <fullName evidence="1">Uncharacterized protein</fullName>
    </submittedName>
</protein>
<gene>
    <name evidence="1" type="ORF">CES86_2869</name>
</gene>
<name>A0A256GNF0_9HYPH</name>
<accession>A0A256GNF0</accession>
<organism evidence="1 2">
    <name type="scientific">Brucella lupini</name>
    <dbReference type="NCBI Taxonomy" id="255457"/>
    <lineage>
        <taxon>Bacteria</taxon>
        <taxon>Pseudomonadati</taxon>
        <taxon>Pseudomonadota</taxon>
        <taxon>Alphaproteobacteria</taxon>
        <taxon>Hyphomicrobiales</taxon>
        <taxon>Brucellaceae</taxon>
        <taxon>Brucella/Ochrobactrum group</taxon>
        <taxon>Brucella</taxon>
    </lineage>
</organism>
<dbReference type="EMBL" id="NNRN01000049">
    <property type="protein sequence ID" value="OYR28713.1"/>
    <property type="molecule type" value="Genomic_DNA"/>
</dbReference>
<dbReference type="Proteomes" id="UP000216363">
    <property type="component" value="Unassembled WGS sequence"/>
</dbReference>
<dbReference type="AlphaFoldDB" id="A0A256GNF0"/>
<proteinExistence type="predicted"/>
<evidence type="ECO:0000313" key="1">
    <source>
        <dbReference type="EMBL" id="OYR28713.1"/>
    </source>
</evidence>
<evidence type="ECO:0000313" key="2">
    <source>
        <dbReference type="Proteomes" id="UP000216363"/>
    </source>
</evidence>
<comment type="caution">
    <text evidence="1">The sequence shown here is derived from an EMBL/GenBank/DDBJ whole genome shotgun (WGS) entry which is preliminary data.</text>
</comment>
<reference evidence="1 2" key="1">
    <citation type="submission" date="2017-07" db="EMBL/GenBank/DDBJ databases">
        <title>Draft genome of Ochrobactrum lupini type strain LUP21.</title>
        <authorList>
            <person name="Krzyzanowska D.M."/>
            <person name="Jafra S."/>
        </authorList>
    </citation>
    <scope>NUCLEOTIDE SEQUENCE [LARGE SCALE GENOMIC DNA]</scope>
    <source>
        <strain evidence="1 2">LUP21</strain>
    </source>
</reference>
<sequence length="38" mass="4403">MPANNLANSRLKYDRGTEMTMCKRHFGYFTSVGFCLQN</sequence>